<evidence type="ECO:0000313" key="1">
    <source>
        <dbReference type="EMBL" id="PZO11180.1"/>
    </source>
</evidence>
<accession>A0A2W4TWS3</accession>
<proteinExistence type="predicted"/>
<dbReference type="AlphaFoldDB" id="A0A2W4TWS3"/>
<protein>
    <submittedName>
        <fullName evidence="1">Uncharacterized protein</fullName>
    </submittedName>
</protein>
<comment type="caution">
    <text evidence="1">The sequence shown here is derived from an EMBL/GenBank/DDBJ whole genome shotgun (WGS) entry which is preliminary data.</text>
</comment>
<dbReference type="Proteomes" id="UP000249354">
    <property type="component" value="Unassembled WGS sequence"/>
</dbReference>
<reference evidence="2" key="1">
    <citation type="submission" date="2018-04" db="EMBL/GenBank/DDBJ databases">
        <authorList>
            <person name="Cornet L."/>
        </authorList>
    </citation>
    <scope>NUCLEOTIDE SEQUENCE [LARGE SCALE GENOMIC DNA]</scope>
</reference>
<gene>
    <name evidence="1" type="ORF">DCF25_19935</name>
</gene>
<name>A0A2W4TWS3_9CYAN</name>
<evidence type="ECO:0000313" key="2">
    <source>
        <dbReference type="Proteomes" id="UP000249354"/>
    </source>
</evidence>
<organism evidence="1 2">
    <name type="scientific">Leptolyngbya foveolarum</name>
    <dbReference type="NCBI Taxonomy" id="47253"/>
    <lineage>
        <taxon>Bacteria</taxon>
        <taxon>Bacillati</taxon>
        <taxon>Cyanobacteriota</taxon>
        <taxon>Cyanophyceae</taxon>
        <taxon>Leptolyngbyales</taxon>
        <taxon>Leptolyngbyaceae</taxon>
        <taxon>Leptolyngbya group</taxon>
        <taxon>Leptolyngbya</taxon>
    </lineage>
</organism>
<reference evidence="1 2" key="2">
    <citation type="submission" date="2018-06" db="EMBL/GenBank/DDBJ databases">
        <title>Metagenomic assembly of (sub)arctic Cyanobacteria and their associated microbiome from non-axenic cultures.</title>
        <authorList>
            <person name="Baurain D."/>
        </authorList>
    </citation>
    <scope>NUCLEOTIDE SEQUENCE [LARGE SCALE GENOMIC DNA]</scope>
    <source>
        <strain evidence="1">ULC129bin1</strain>
    </source>
</reference>
<sequence length="139" mass="14540">MALEATQFTGGTPGIIGSIASEIASLGGGLEDLAEYSNYATLNTFLQDLAAVKGANVINININIDFANDEIIGKVISLNKPSEQKSEKPISKSKLVNQKVALQAANDNYICAEGGGGQSVVENRSAVGSWETFTRCIGC</sequence>
<dbReference type="EMBL" id="QBMC01000199">
    <property type="protein sequence ID" value="PZO11180.1"/>
    <property type="molecule type" value="Genomic_DNA"/>
</dbReference>
<dbReference type="Gene3D" id="2.80.10.50">
    <property type="match status" value="1"/>
</dbReference>
<dbReference type="CDD" id="cd00257">
    <property type="entry name" value="beta-trefoil_FSCN-like"/>
    <property type="match status" value="1"/>
</dbReference>